<name>A0ACB8S2U9_9AGAM</name>
<reference evidence="1" key="1">
    <citation type="submission" date="2021-02" db="EMBL/GenBank/DDBJ databases">
        <authorList>
            <consortium name="DOE Joint Genome Institute"/>
            <person name="Ahrendt S."/>
            <person name="Looney B.P."/>
            <person name="Miyauchi S."/>
            <person name="Morin E."/>
            <person name="Drula E."/>
            <person name="Courty P.E."/>
            <person name="Chicoki N."/>
            <person name="Fauchery L."/>
            <person name="Kohler A."/>
            <person name="Kuo A."/>
            <person name="Labutti K."/>
            <person name="Pangilinan J."/>
            <person name="Lipzen A."/>
            <person name="Riley R."/>
            <person name="Andreopoulos W."/>
            <person name="He G."/>
            <person name="Johnson J."/>
            <person name="Barry K.W."/>
            <person name="Grigoriev I.V."/>
            <person name="Nagy L."/>
            <person name="Hibbett D."/>
            <person name="Henrissat B."/>
            <person name="Matheny P.B."/>
            <person name="Labbe J."/>
            <person name="Martin F."/>
        </authorList>
    </citation>
    <scope>NUCLEOTIDE SEQUENCE</scope>
    <source>
        <strain evidence="1">FP105234-sp</strain>
    </source>
</reference>
<accession>A0ACB8S2U9</accession>
<gene>
    <name evidence="1" type="ORF">FA95DRAFT_688789</name>
</gene>
<comment type="caution">
    <text evidence="1">The sequence shown here is derived from an EMBL/GenBank/DDBJ whole genome shotgun (WGS) entry which is preliminary data.</text>
</comment>
<organism evidence="1 2">
    <name type="scientific">Auriscalpium vulgare</name>
    <dbReference type="NCBI Taxonomy" id="40419"/>
    <lineage>
        <taxon>Eukaryota</taxon>
        <taxon>Fungi</taxon>
        <taxon>Dikarya</taxon>
        <taxon>Basidiomycota</taxon>
        <taxon>Agaricomycotina</taxon>
        <taxon>Agaricomycetes</taxon>
        <taxon>Russulales</taxon>
        <taxon>Auriscalpiaceae</taxon>
        <taxon>Auriscalpium</taxon>
    </lineage>
</organism>
<protein>
    <submittedName>
        <fullName evidence="1">Uncharacterized protein</fullName>
    </submittedName>
</protein>
<evidence type="ECO:0000313" key="1">
    <source>
        <dbReference type="EMBL" id="KAI0050153.1"/>
    </source>
</evidence>
<sequence>MFRLHKEALAENMEFFESLFEMPHGGDNVDGAPMLEVGETAVQWALICVLLYTPQEFGATPVLYSDIATLLDFSSRFQCIHFREAAVSLLSTFLPTRLENYLQRRRLCKVVGPQHLHAHVHALLLTHKIPELLPLARFQIACSSLEQLFNGWTDASTGETLRLPRSELARVLRGRDEVLRVRRDIALSCLRLHMLFRYDFRFTTNCTARRTPLDNDCSIALTDVVTEMRKAADTVYAPRLALAPLDRATRERLRKLLCGNCRAALRSRMARGQRHIWMCLPQMFGMGDWFEVERHGATVRKLEFQWAMKKEFGDEEEQGYYDEEAYDEENGQGNDADGGQEGEEAFGDAGEAAPEGTGQEHEDEWGRDDWSASGDSDSTAQYTDDTEFAEFDGPMDLGPGPGNTTFPEGFRWPIEEWTHEYPEPEPHPWQDEGSAPEWEVLPEESRLLDDGQCAFLITTSQTELLQRLNNLRSIPNPKYRKVSPTLFHPRGILCIYA</sequence>
<dbReference type="EMBL" id="MU275865">
    <property type="protein sequence ID" value="KAI0050153.1"/>
    <property type="molecule type" value="Genomic_DNA"/>
</dbReference>
<keyword evidence="2" id="KW-1185">Reference proteome</keyword>
<dbReference type="Proteomes" id="UP000814033">
    <property type="component" value="Unassembled WGS sequence"/>
</dbReference>
<proteinExistence type="predicted"/>
<evidence type="ECO:0000313" key="2">
    <source>
        <dbReference type="Proteomes" id="UP000814033"/>
    </source>
</evidence>
<reference evidence="1" key="2">
    <citation type="journal article" date="2022" name="New Phytol.">
        <title>Evolutionary transition to the ectomycorrhizal habit in the genomes of a hyperdiverse lineage of mushroom-forming fungi.</title>
        <authorList>
            <person name="Looney B."/>
            <person name="Miyauchi S."/>
            <person name="Morin E."/>
            <person name="Drula E."/>
            <person name="Courty P.E."/>
            <person name="Kohler A."/>
            <person name="Kuo A."/>
            <person name="LaButti K."/>
            <person name="Pangilinan J."/>
            <person name="Lipzen A."/>
            <person name="Riley R."/>
            <person name="Andreopoulos W."/>
            <person name="He G."/>
            <person name="Johnson J."/>
            <person name="Nolan M."/>
            <person name="Tritt A."/>
            <person name="Barry K.W."/>
            <person name="Grigoriev I.V."/>
            <person name="Nagy L.G."/>
            <person name="Hibbett D."/>
            <person name="Henrissat B."/>
            <person name="Matheny P.B."/>
            <person name="Labbe J."/>
            <person name="Martin F.M."/>
        </authorList>
    </citation>
    <scope>NUCLEOTIDE SEQUENCE</scope>
    <source>
        <strain evidence="1">FP105234-sp</strain>
    </source>
</reference>